<dbReference type="RefSeq" id="WP_346783811.1">
    <property type="nucleotide sequence ID" value="NZ_JBDLBR010000001.1"/>
</dbReference>
<dbReference type="EMBL" id="JBDLBR010000001">
    <property type="protein sequence ID" value="MEN7536375.1"/>
    <property type="molecule type" value="Genomic_DNA"/>
</dbReference>
<proteinExistence type="predicted"/>
<evidence type="ECO:0000313" key="1">
    <source>
        <dbReference type="EMBL" id="MEN7536375.1"/>
    </source>
</evidence>
<keyword evidence="2" id="KW-1185">Reference proteome</keyword>
<organism evidence="1 2">
    <name type="scientific">Aurantiacibacter flavus</name>
    <dbReference type="NCBI Taxonomy" id="3145232"/>
    <lineage>
        <taxon>Bacteria</taxon>
        <taxon>Pseudomonadati</taxon>
        <taxon>Pseudomonadota</taxon>
        <taxon>Alphaproteobacteria</taxon>
        <taxon>Sphingomonadales</taxon>
        <taxon>Erythrobacteraceae</taxon>
        <taxon>Aurantiacibacter</taxon>
    </lineage>
</organism>
<name>A0ABV0CXE1_9SPHN</name>
<dbReference type="PANTHER" id="PTHR43544:SF12">
    <property type="entry name" value="NAD(P)-BINDING ROSSMANN-FOLD SUPERFAMILY PROTEIN"/>
    <property type="match status" value="1"/>
</dbReference>
<dbReference type="InterPro" id="IPR051468">
    <property type="entry name" value="Fungal_SecMetab_SDRs"/>
</dbReference>
<dbReference type="SUPFAM" id="SSF51735">
    <property type="entry name" value="NAD(P)-binding Rossmann-fold domains"/>
    <property type="match status" value="1"/>
</dbReference>
<dbReference type="PRINTS" id="PR00081">
    <property type="entry name" value="GDHRDH"/>
</dbReference>
<accession>A0ABV0CXE1</accession>
<dbReference type="Gene3D" id="3.40.50.720">
    <property type="entry name" value="NAD(P)-binding Rossmann-like Domain"/>
    <property type="match status" value="1"/>
</dbReference>
<comment type="caution">
    <text evidence="1">The sequence shown here is derived from an EMBL/GenBank/DDBJ whole genome shotgun (WGS) entry which is preliminary data.</text>
</comment>
<dbReference type="Pfam" id="PF00106">
    <property type="entry name" value="adh_short"/>
    <property type="match status" value="1"/>
</dbReference>
<dbReference type="PANTHER" id="PTHR43544">
    <property type="entry name" value="SHORT-CHAIN DEHYDROGENASE/REDUCTASE"/>
    <property type="match status" value="1"/>
</dbReference>
<sequence length="238" mass="24714">MTIGKAAVFGAGGGIGSALVAGLAARGVEVLAGSRSGEGPHLEGVRRFACDIGDEDSIAQAVAHWTGDPPDLVVVATGVLTLPDGTGPERSYKALDPEAMAEILRINTIGPALVAKHVLPLFPRERRSVFAALSARIGSISDNRIGGWHSYRASKAALNMLVANFAIEMGRTHPQAVVVALHPGTVDTRLSSPFQSNLPEGQLTTPDDASANLLSVIEGLNPADSGGLFDWRGDRIAP</sequence>
<evidence type="ECO:0000313" key="2">
    <source>
        <dbReference type="Proteomes" id="UP001484535"/>
    </source>
</evidence>
<protein>
    <submittedName>
        <fullName evidence="1">SDR family NAD(P)-dependent oxidoreductase</fullName>
    </submittedName>
</protein>
<dbReference type="InterPro" id="IPR002347">
    <property type="entry name" value="SDR_fam"/>
</dbReference>
<gene>
    <name evidence="1" type="ORF">ABDJ38_04230</name>
</gene>
<dbReference type="InterPro" id="IPR036291">
    <property type="entry name" value="NAD(P)-bd_dom_sf"/>
</dbReference>
<reference evidence="1 2" key="1">
    <citation type="submission" date="2024-05" db="EMBL/GenBank/DDBJ databases">
        <authorList>
            <person name="Park S."/>
        </authorList>
    </citation>
    <scope>NUCLEOTIDE SEQUENCE [LARGE SCALE GENOMIC DNA]</scope>
    <source>
        <strain evidence="1 2">DGU5</strain>
    </source>
</reference>
<dbReference type="Proteomes" id="UP001484535">
    <property type="component" value="Unassembled WGS sequence"/>
</dbReference>